<comment type="caution">
    <text evidence="1">The sequence shown here is derived from an EMBL/GenBank/DDBJ whole genome shotgun (WGS) entry which is preliminary data.</text>
</comment>
<protein>
    <submittedName>
        <fullName evidence="1">Uncharacterized protein</fullName>
    </submittedName>
</protein>
<sequence length="63" mass="7238">MVDDIYSVSIVLIFDLPNELISIVLMQLEWMVKLINNLYQFISLPPSPPPAVASLFVTKEKFR</sequence>
<reference evidence="1 2" key="1">
    <citation type="journal article" date="2018" name="J. Allergy Clin. Immunol.">
        <title>High-quality assembly of Dermatophagoides pteronyssinus genome and transcriptome reveals a wide range of novel allergens.</title>
        <authorList>
            <person name="Liu X.Y."/>
            <person name="Yang K.Y."/>
            <person name="Wang M.Q."/>
            <person name="Kwok J.S."/>
            <person name="Zeng X."/>
            <person name="Yang Z."/>
            <person name="Xiao X.J."/>
            <person name="Lau C.P."/>
            <person name="Li Y."/>
            <person name="Huang Z.M."/>
            <person name="Ba J.G."/>
            <person name="Yim A.K."/>
            <person name="Ouyang C.Y."/>
            <person name="Ngai S.M."/>
            <person name="Chan T.F."/>
            <person name="Leung E.L."/>
            <person name="Liu L."/>
            <person name="Liu Z.G."/>
            <person name="Tsui S.K."/>
        </authorList>
    </citation>
    <scope>NUCLEOTIDE SEQUENCE [LARGE SCALE GENOMIC DNA]</scope>
    <source>
        <strain evidence="1">Derp</strain>
    </source>
</reference>
<organism evidence="1 2">
    <name type="scientific">Dermatophagoides pteronyssinus</name>
    <name type="common">European house dust mite</name>
    <dbReference type="NCBI Taxonomy" id="6956"/>
    <lineage>
        <taxon>Eukaryota</taxon>
        <taxon>Metazoa</taxon>
        <taxon>Ecdysozoa</taxon>
        <taxon>Arthropoda</taxon>
        <taxon>Chelicerata</taxon>
        <taxon>Arachnida</taxon>
        <taxon>Acari</taxon>
        <taxon>Acariformes</taxon>
        <taxon>Sarcoptiformes</taxon>
        <taxon>Astigmata</taxon>
        <taxon>Psoroptidia</taxon>
        <taxon>Analgoidea</taxon>
        <taxon>Pyroglyphidae</taxon>
        <taxon>Dermatophagoidinae</taxon>
        <taxon>Dermatophagoides</taxon>
    </lineage>
</organism>
<gene>
    <name evidence="1" type="ORF">DERP_004582</name>
</gene>
<evidence type="ECO:0000313" key="2">
    <source>
        <dbReference type="Proteomes" id="UP000887458"/>
    </source>
</evidence>
<reference evidence="1 2" key="2">
    <citation type="journal article" date="2022" name="Mol. Biol. Evol.">
        <title>Comparative Genomics Reveals Insights into the Divergent Evolution of Astigmatic Mites and Household Pest Adaptations.</title>
        <authorList>
            <person name="Xiong Q."/>
            <person name="Wan A.T."/>
            <person name="Liu X."/>
            <person name="Fung C.S."/>
            <person name="Xiao X."/>
            <person name="Malainual N."/>
            <person name="Hou J."/>
            <person name="Wang L."/>
            <person name="Wang M."/>
            <person name="Yang K.Y."/>
            <person name="Cui Y."/>
            <person name="Leung E.L."/>
            <person name="Nong W."/>
            <person name="Shin S.K."/>
            <person name="Au S.W."/>
            <person name="Jeong K.Y."/>
            <person name="Chew F.T."/>
            <person name="Hui J.H."/>
            <person name="Leung T.F."/>
            <person name="Tungtrongchitr A."/>
            <person name="Zhong N."/>
            <person name="Liu Z."/>
            <person name="Tsui S.K."/>
        </authorList>
    </citation>
    <scope>NUCLEOTIDE SEQUENCE [LARGE SCALE GENOMIC DNA]</scope>
    <source>
        <strain evidence="1">Derp</strain>
    </source>
</reference>
<evidence type="ECO:0000313" key="1">
    <source>
        <dbReference type="EMBL" id="KAH9424398.1"/>
    </source>
</evidence>
<name>A0ABQ8JPR1_DERPT</name>
<proteinExistence type="predicted"/>
<dbReference type="EMBL" id="NJHN03000029">
    <property type="protein sequence ID" value="KAH9424398.1"/>
    <property type="molecule type" value="Genomic_DNA"/>
</dbReference>
<keyword evidence="2" id="KW-1185">Reference proteome</keyword>
<dbReference type="Proteomes" id="UP000887458">
    <property type="component" value="Unassembled WGS sequence"/>
</dbReference>
<accession>A0ABQ8JPR1</accession>